<dbReference type="GeneID" id="101357917"/>
<reference evidence="3" key="1">
    <citation type="submission" date="2025-08" db="UniProtKB">
        <authorList>
            <consortium name="RefSeq"/>
        </authorList>
    </citation>
    <scope>IDENTIFICATION</scope>
</reference>
<dbReference type="AlphaFoldDB" id="A0A2Y9E2V1"/>
<keyword evidence="1" id="KW-0812">Transmembrane</keyword>
<dbReference type="FunCoup" id="A0A2Y9E2V1">
    <property type="interactions" value="323"/>
</dbReference>
<evidence type="ECO:0000313" key="3">
    <source>
        <dbReference type="RefSeq" id="XP_004386038.1"/>
    </source>
</evidence>
<accession>A0A2Y9E2V1</accession>
<dbReference type="GO" id="GO:0016020">
    <property type="term" value="C:membrane"/>
    <property type="evidence" value="ECO:0007669"/>
    <property type="project" value="TreeGrafter"/>
</dbReference>
<evidence type="ECO:0000256" key="1">
    <source>
        <dbReference type="SAM" id="Phobius"/>
    </source>
</evidence>
<keyword evidence="1" id="KW-1133">Transmembrane helix</keyword>
<dbReference type="PANTHER" id="PTHR15446">
    <property type="entry name" value="UROPLAKIN III"/>
    <property type="match status" value="1"/>
</dbReference>
<dbReference type="STRING" id="127582.A0A2Y9E2V1"/>
<dbReference type="Proteomes" id="UP000248480">
    <property type="component" value="Unplaced"/>
</dbReference>
<proteinExistence type="predicted"/>
<dbReference type="InParanoid" id="A0A2Y9E2V1"/>
<keyword evidence="2" id="KW-1185">Reference proteome</keyword>
<organism evidence="2 3">
    <name type="scientific">Trichechus manatus latirostris</name>
    <name type="common">Florida manatee</name>
    <dbReference type="NCBI Taxonomy" id="127582"/>
    <lineage>
        <taxon>Eukaryota</taxon>
        <taxon>Metazoa</taxon>
        <taxon>Chordata</taxon>
        <taxon>Craniata</taxon>
        <taxon>Vertebrata</taxon>
        <taxon>Euteleostomi</taxon>
        <taxon>Mammalia</taxon>
        <taxon>Eutheria</taxon>
        <taxon>Afrotheria</taxon>
        <taxon>Sirenia</taxon>
        <taxon>Trichechidae</taxon>
        <taxon>Trichechus</taxon>
    </lineage>
</organism>
<dbReference type="RefSeq" id="XP_004386038.1">
    <property type="nucleotide sequence ID" value="XM_004385981.1"/>
</dbReference>
<evidence type="ECO:0000313" key="2">
    <source>
        <dbReference type="Proteomes" id="UP000248480"/>
    </source>
</evidence>
<sequence>MTPGFEAAVATAVVAVVWKEGALGRGSRRCQKLPPPAQHRQWRLWGCGCCRQLLGRTDSGTLGLAMGFSGGQFWLLMPPPLLLLTGLHSGTCLEHISYVPRLSNATLAGKLTQSTFTLEQPQGQFSHLNISDFDAIWLVVAHSNATQNFAAPQRLKDSPAPADLPRKGYYLTLRANRALYPGDQASNQLQVLRVGNDTRCSPTTKGCNHPLPGPGPYRVKFLVLSEDRGLLAETEWSGETRLQQAEVLQAAPGPQTASTVVIIAFLSVLLAVLLTALLALLIYTCLDTCGSITISGPEESVHVRRYNTHHMFSPPAVGAPIRPSALPLVQAAEPGMGDVPQPASQVSSPLAVSDWASRKLLMTNTPAPQPNLELPPASLLLLVPCSSGTQAECWEQTQTTLFP</sequence>
<protein>
    <submittedName>
        <fullName evidence="3">Uroplakin-3b-like protein 1</fullName>
    </submittedName>
</protein>
<keyword evidence="1" id="KW-0472">Membrane</keyword>
<dbReference type="KEGG" id="tmu:101357917"/>
<feature type="transmembrane region" description="Helical" evidence="1">
    <location>
        <begin position="260"/>
        <end position="283"/>
    </location>
</feature>
<gene>
    <name evidence="3" type="primary">LOC101357917</name>
</gene>
<dbReference type="InterPro" id="IPR024831">
    <property type="entry name" value="Uroplakin-3"/>
</dbReference>
<dbReference type="OrthoDB" id="9939598at2759"/>
<dbReference type="PANTHER" id="PTHR15446:SF2">
    <property type="entry name" value="UROPLAKIN-3B-LIKE PROTEIN 1-RELATED"/>
    <property type="match status" value="1"/>
</dbReference>
<name>A0A2Y9E2V1_TRIMA</name>